<dbReference type="Proteomes" id="UP000808349">
    <property type="component" value="Unassembled WGS sequence"/>
</dbReference>
<comment type="caution">
    <text evidence="1">The sequence shown here is derived from an EMBL/GenBank/DDBJ whole genome shotgun (WGS) entry which is preliminary data.</text>
</comment>
<name>A0A9D7S7Z9_9BACT</name>
<evidence type="ECO:0000313" key="1">
    <source>
        <dbReference type="EMBL" id="MBK9716812.1"/>
    </source>
</evidence>
<protein>
    <submittedName>
        <fullName evidence="1">Uncharacterized protein</fullName>
    </submittedName>
</protein>
<sequence length="54" mass="6310">MTFHDIAAVQLIHRNEWIMFSRIDIESRGGEQITVSGLKTEDAKELKFLLDHLR</sequence>
<evidence type="ECO:0000313" key="2">
    <source>
        <dbReference type="Proteomes" id="UP000808349"/>
    </source>
</evidence>
<gene>
    <name evidence="1" type="ORF">IPO85_04730</name>
</gene>
<organism evidence="1 2">
    <name type="scientific">Candidatus Defluviibacterium haderslevense</name>
    <dbReference type="NCBI Taxonomy" id="2981993"/>
    <lineage>
        <taxon>Bacteria</taxon>
        <taxon>Pseudomonadati</taxon>
        <taxon>Bacteroidota</taxon>
        <taxon>Saprospiria</taxon>
        <taxon>Saprospirales</taxon>
        <taxon>Saprospiraceae</taxon>
        <taxon>Candidatus Defluviibacterium</taxon>
    </lineage>
</organism>
<accession>A0A9D7S7Z9</accession>
<reference evidence="1 2" key="1">
    <citation type="submission" date="2020-10" db="EMBL/GenBank/DDBJ databases">
        <title>Connecting structure to function with the recovery of over 1000 high-quality activated sludge metagenome-assembled genomes encoding full-length rRNA genes using long-read sequencing.</title>
        <authorList>
            <person name="Singleton C.M."/>
            <person name="Petriglieri F."/>
            <person name="Kristensen J.M."/>
            <person name="Kirkegaard R.H."/>
            <person name="Michaelsen T.Y."/>
            <person name="Andersen M.H."/>
            <person name="Karst S.M."/>
            <person name="Dueholm M.S."/>
            <person name="Nielsen P.H."/>
            <person name="Albertsen M."/>
        </authorList>
    </citation>
    <scope>NUCLEOTIDE SEQUENCE [LARGE SCALE GENOMIC DNA]</scope>
    <source>
        <strain evidence="1">Ribe_18-Q3-R11-54_BAT3C.373</strain>
    </source>
</reference>
<dbReference type="EMBL" id="JADKFW010000004">
    <property type="protein sequence ID" value="MBK9716812.1"/>
    <property type="molecule type" value="Genomic_DNA"/>
</dbReference>
<dbReference type="AlphaFoldDB" id="A0A9D7S7Z9"/>
<proteinExistence type="predicted"/>